<gene>
    <name evidence="8" type="ORF">CSSPJE1EN1_LOCUS28456</name>
</gene>
<dbReference type="InterPro" id="IPR039361">
    <property type="entry name" value="Cyclin"/>
</dbReference>
<dbReference type="Pfam" id="PF02984">
    <property type="entry name" value="Cyclin_C"/>
    <property type="match status" value="1"/>
</dbReference>
<evidence type="ECO:0000313" key="8">
    <source>
        <dbReference type="EMBL" id="CAK9253078.1"/>
    </source>
</evidence>
<dbReference type="InterPro" id="IPR013763">
    <property type="entry name" value="Cyclin-like_dom"/>
</dbReference>
<accession>A0ABP0VGU2</accession>
<evidence type="ECO:0008006" key="10">
    <source>
        <dbReference type="Google" id="ProtNLM"/>
    </source>
</evidence>
<dbReference type="InterPro" id="IPR036915">
    <property type="entry name" value="Cyclin-like_sf"/>
</dbReference>
<reference evidence="8" key="1">
    <citation type="submission" date="2024-02" db="EMBL/GenBank/DDBJ databases">
        <authorList>
            <consortium name="ELIXIR-Norway"/>
            <consortium name="Elixir Norway"/>
        </authorList>
    </citation>
    <scope>NUCLEOTIDE SEQUENCE</scope>
</reference>
<dbReference type="PANTHER" id="PTHR10177">
    <property type="entry name" value="CYCLINS"/>
    <property type="match status" value="1"/>
</dbReference>
<evidence type="ECO:0000259" key="6">
    <source>
        <dbReference type="SMART" id="SM00385"/>
    </source>
</evidence>
<dbReference type="Proteomes" id="UP001497444">
    <property type="component" value="Unassembled WGS sequence"/>
</dbReference>
<dbReference type="SMART" id="SM00385">
    <property type="entry name" value="CYCLIN"/>
    <property type="match status" value="1"/>
</dbReference>
<evidence type="ECO:0000256" key="2">
    <source>
        <dbReference type="ARBA" id="ARBA00022618"/>
    </source>
</evidence>
<name>A0ABP0VGU2_9BRYO</name>
<dbReference type="CDD" id="cd20516">
    <property type="entry name" value="CYCLIN_CCND_rpt2"/>
    <property type="match status" value="1"/>
</dbReference>
<feature type="non-terminal residue" evidence="8">
    <location>
        <position position="1"/>
    </location>
</feature>
<proteinExistence type="inferred from homology"/>
<evidence type="ECO:0000256" key="4">
    <source>
        <dbReference type="ARBA" id="ARBA00023306"/>
    </source>
</evidence>
<dbReference type="Pfam" id="PF00134">
    <property type="entry name" value="Cyclin_N"/>
    <property type="match status" value="1"/>
</dbReference>
<evidence type="ECO:0000256" key="3">
    <source>
        <dbReference type="ARBA" id="ARBA00023127"/>
    </source>
</evidence>
<keyword evidence="2" id="KW-0132">Cell division</keyword>
<evidence type="ECO:0000259" key="7">
    <source>
        <dbReference type="SMART" id="SM01332"/>
    </source>
</evidence>
<dbReference type="SUPFAM" id="SSF47954">
    <property type="entry name" value="Cyclin-like"/>
    <property type="match status" value="2"/>
</dbReference>
<dbReference type="Gene3D" id="1.10.472.10">
    <property type="entry name" value="Cyclin-like"/>
    <property type="match status" value="2"/>
</dbReference>
<dbReference type="PIRSF" id="PIRSF001771">
    <property type="entry name" value="Cyclin_A_B_D_E"/>
    <property type="match status" value="1"/>
</dbReference>
<comment type="caution">
    <text evidence="8">The sequence shown here is derived from an EMBL/GenBank/DDBJ whole genome shotgun (WGS) entry which is preliminary data.</text>
</comment>
<evidence type="ECO:0000256" key="1">
    <source>
        <dbReference type="ARBA" id="ARBA00006955"/>
    </source>
</evidence>
<protein>
    <recommendedName>
        <fullName evidence="10">Cyclin D1</fullName>
    </recommendedName>
</protein>
<comment type="similarity">
    <text evidence="1">Belongs to the cyclin family. Cyclin AB subfamily.</text>
</comment>
<dbReference type="EMBL" id="CAXAQS010000772">
    <property type="protein sequence ID" value="CAK9253078.1"/>
    <property type="molecule type" value="Genomic_DNA"/>
</dbReference>
<dbReference type="InterPro" id="IPR046965">
    <property type="entry name" value="Cyclin_A/B-like"/>
</dbReference>
<evidence type="ECO:0000313" key="9">
    <source>
        <dbReference type="Proteomes" id="UP001497444"/>
    </source>
</evidence>
<feature type="domain" description="Cyclin C-terminal" evidence="7">
    <location>
        <begin position="89"/>
        <end position="207"/>
    </location>
</feature>
<feature type="domain" description="Cyclin-like" evidence="6">
    <location>
        <begin position="1"/>
        <end position="80"/>
    </location>
</feature>
<dbReference type="SMART" id="SM01332">
    <property type="entry name" value="Cyclin_C"/>
    <property type="match status" value="1"/>
</dbReference>
<dbReference type="InterPro" id="IPR006671">
    <property type="entry name" value="Cyclin_N"/>
</dbReference>
<feature type="non-terminal residue" evidence="8">
    <location>
        <position position="208"/>
    </location>
</feature>
<sequence length="208" mass="23366">VCEELDCEEVVFPLAMNYLDRFLVCTDVRKCQLQLVGVVCLLIASKLRQCKTLHPEVLSYFTDYSVSVQEIIGWELLVLRKLKWDVSSVVATDYVDHLLTRLPICIQNNESSLNNIDSIIRRHSSTFIALCTTELQFSCYVPSLIAAASIATAVHGFQSEHKPWKSFEMFLKILEEIIGIDASRIQSCVNQIESLIASSTAAALAHKL</sequence>
<evidence type="ECO:0000256" key="5">
    <source>
        <dbReference type="RuleBase" id="RU000383"/>
    </source>
</evidence>
<dbReference type="InterPro" id="IPR004367">
    <property type="entry name" value="Cyclin_C-dom"/>
</dbReference>
<keyword evidence="4" id="KW-0131">Cell cycle</keyword>
<keyword evidence="9" id="KW-1185">Reference proteome</keyword>
<organism evidence="8 9">
    <name type="scientific">Sphagnum jensenii</name>
    <dbReference type="NCBI Taxonomy" id="128206"/>
    <lineage>
        <taxon>Eukaryota</taxon>
        <taxon>Viridiplantae</taxon>
        <taxon>Streptophyta</taxon>
        <taxon>Embryophyta</taxon>
        <taxon>Bryophyta</taxon>
        <taxon>Sphagnophytina</taxon>
        <taxon>Sphagnopsida</taxon>
        <taxon>Sphagnales</taxon>
        <taxon>Sphagnaceae</taxon>
        <taxon>Sphagnum</taxon>
    </lineage>
</organism>
<keyword evidence="3 5" id="KW-0195">Cyclin</keyword>